<name>A0AAJ0MG93_9PEZI</name>
<protein>
    <recommendedName>
        <fullName evidence="6">NAD(P)-binding protein</fullName>
    </recommendedName>
</protein>
<dbReference type="Pfam" id="PF00106">
    <property type="entry name" value="adh_short"/>
    <property type="match status" value="1"/>
</dbReference>
<dbReference type="PRINTS" id="PR00081">
    <property type="entry name" value="GDHRDH"/>
</dbReference>
<evidence type="ECO:0000256" key="2">
    <source>
        <dbReference type="ARBA" id="ARBA00022857"/>
    </source>
</evidence>
<evidence type="ECO:0000313" key="5">
    <source>
        <dbReference type="Proteomes" id="UP001275084"/>
    </source>
</evidence>
<proteinExistence type="inferred from homology"/>
<dbReference type="InterPro" id="IPR036291">
    <property type="entry name" value="NAD(P)-bd_dom_sf"/>
</dbReference>
<evidence type="ECO:0000313" key="4">
    <source>
        <dbReference type="EMBL" id="KAK3357569.1"/>
    </source>
</evidence>
<dbReference type="AlphaFoldDB" id="A0AAJ0MG93"/>
<reference evidence="4" key="2">
    <citation type="submission" date="2023-06" db="EMBL/GenBank/DDBJ databases">
        <authorList>
            <consortium name="Lawrence Berkeley National Laboratory"/>
            <person name="Haridas S."/>
            <person name="Hensen N."/>
            <person name="Bonometti L."/>
            <person name="Westerberg I."/>
            <person name="Brannstrom I.O."/>
            <person name="Guillou S."/>
            <person name="Cros-Aarteil S."/>
            <person name="Calhoun S."/>
            <person name="Kuo A."/>
            <person name="Mondo S."/>
            <person name="Pangilinan J."/>
            <person name="Riley R."/>
            <person name="Labutti K."/>
            <person name="Andreopoulos B."/>
            <person name="Lipzen A."/>
            <person name="Chen C."/>
            <person name="Yanf M."/>
            <person name="Daum C."/>
            <person name="Ng V."/>
            <person name="Clum A."/>
            <person name="Steindorff A."/>
            <person name="Ohm R."/>
            <person name="Martin F."/>
            <person name="Silar P."/>
            <person name="Natvig D."/>
            <person name="Lalanne C."/>
            <person name="Gautier V."/>
            <person name="Ament-Velasquez S.L."/>
            <person name="Kruys A."/>
            <person name="Hutchinson M.I."/>
            <person name="Powell A.J."/>
            <person name="Barry K."/>
            <person name="Miller A.N."/>
            <person name="Grigoriev I.V."/>
            <person name="Debuchy R."/>
            <person name="Gladieux P."/>
            <person name="Thoren M.H."/>
            <person name="Johannesson H."/>
        </authorList>
    </citation>
    <scope>NUCLEOTIDE SEQUENCE</scope>
    <source>
        <strain evidence="4">CBS 955.72</strain>
    </source>
</reference>
<dbReference type="Gene3D" id="3.40.50.720">
    <property type="entry name" value="NAD(P)-binding Rossmann-like Domain"/>
    <property type="match status" value="1"/>
</dbReference>
<organism evidence="4 5">
    <name type="scientific">Lasiosphaeria hispida</name>
    <dbReference type="NCBI Taxonomy" id="260671"/>
    <lineage>
        <taxon>Eukaryota</taxon>
        <taxon>Fungi</taxon>
        <taxon>Dikarya</taxon>
        <taxon>Ascomycota</taxon>
        <taxon>Pezizomycotina</taxon>
        <taxon>Sordariomycetes</taxon>
        <taxon>Sordariomycetidae</taxon>
        <taxon>Sordariales</taxon>
        <taxon>Lasiosphaeriaceae</taxon>
        <taxon>Lasiosphaeria</taxon>
    </lineage>
</organism>
<dbReference type="PROSITE" id="PS00061">
    <property type="entry name" value="ADH_SHORT"/>
    <property type="match status" value="1"/>
</dbReference>
<sequence>MSSFLSMVRVTLFGHRNKGTFDPARDIPSLADKVIVVTGGASGLGEAAVREFLQHNPARIYIADLPRPAEDVAALIASHAVPADGTTEIKFVELDLGSFESIQRAAATFAAERIDILVLNAGIMPVKPRMTAEGYEAAFGVNYLGHALLARLLVPVLLKTVEIQPDVRVVIVSSEGHAMAPKGGIVFDQVKTACGGMSFTKRYGQSKVASIGLAKELAERYPLLKVAAVHPGRISTNMGKGLAAEFWLIKLTAPIEPFVCVTIEEGVKNHLWAATSPDVVSGKYYLPVGIADDATIMNKDVGLSKKLWDWTENELKDRL</sequence>
<gene>
    <name evidence="4" type="ORF">B0T25DRAFT_450288</name>
</gene>
<keyword evidence="3" id="KW-0560">Oxidoreductase</keyword>
<dbReference type="EMBL" id="JAUIQD010000003">
    <property type="protein sequence ID" value="KAK3357569.1"/>
    <property type="molecule type" value="Genomic_DNA"/>
</dbReference>
<dbReference type="Proteomes" id="UP001275084">
    <property type="component" value="Unassembled WGS sequence"/>
</dbReference>
<reference evidence="4" key="1">
    <citation type="journal article" date="2023" name="Mol. Phylogenet. Evol.">
        <title>Genome-scale phylogeny and comparative genomics of the fungal order Sordariales.</title>
        <authorList>
            <person name="Hensen N."/>
            <person name="Bonometti L."/>
            <person name="Westerberg I."/>
            <person name="Brannstrom I.O."/>
            <person name="Guillou S."/>
            <person name="Cros-Aarteil S."/>
            <person name="Calhoun S."/>
            <person name="Haridas S."/>
            <person name="Kuo A."/>
            <person name="Mondo S."/>
            <person name="Pangilinan J."/>
            <person name="Riley R."/>
            <person name="LaButti K."/>
            <person name="Andreopoulos B."/>
            <person name="Lipzen A."/>
            <person name="Chen C."/>
            <person name="Yan M."/>
            <person name="Daum C."/>
            <person name="Ng V."/>
            <person name="Clum A."/>
            <person name="Steindorff A."/>
            <person name="Ohm R.A."/>
            <person name="Martin F."/>
            <person name="Silar P."/>
            <person name="Natvig D.O."/>
            <person name="Lalanne C."/>
            <person name="Gautier V."/>
            <person name="Ament-Velasquez S.L."/>
            <person name="Kruys A."/>
            <person name="Hutchinson M.I."/>
            <person name="Powell A.J."/>
            <person name="Barry K."/>
            <person name="Miller A.N."/>
            <person name="Grigoriev I.V."/>
            <person name="Debuchy R."/>
            <person name="Gladieux P."/>
            <person name="Hiltunen Thoren M."/>
            <person name="Johannesson H."/>
        </authorList>
    </citation>
    <scope>NUCLEOTIDE SEQUENCE</scope>
    <source>
        <strain evidence="4">CBS 955.72</strain>
    </source>
</reference>
<comment type="caution">
    <text evidence="4">The sequence shown here is derived from an EMBL/GenBank/DDBJ whole genome shotgun (WGS) entry which is preliminary data.</text>
</comment>
<dbReference type="SUPFAM" id="SSF51735">
    <property type="entry name" value="NAD(P)-binding Rossmann-fold domains"/>
    <property type="match status" value="1"/>
</dbReference>
<keyword evidence="2" id="KW-0521">NADP</keyword>
<keyword evidence="5" id="KW-1185">Reference proteome</keyword>
<dbReference type="GO" id="GO:0016491">
    <property type="term" value="F:oxidoreductase activity"/>
    <property type="evidence" value="ECO:0007669"/>
    <property type="project" value="UniProtKB-KW"/>
</dbReference>
<dbReference type="InterPro" id="IPR002347">
    <property type="entry name" value="SDR_fam"/>
</dbReference>
<evidence type="ECO:0000256" key="3">
    <source>
        <dbReference type="ARBA" id="ARBA00023002"/>
    </source>
</evidence>
<comment type="similarity">
    <text evidence="1">Belongs to the short-chain dehydrogenases/reductases (SDR) family.</text>
</comment>
<dbReference type="InterPro" id="IPR020904">
    <property type="entry name" value="Sc_DH/Rdtase_CS"/>
</dbReference>
<accession>A0AAJ0MG93</accession>
<evidence type="ECO:0000256" key="1">
    <source>
        <dbReference type="ARBA" id="ARBA00006484"/>
    </source>
</evidence>
<dbReference type="PANTHER" id="PTHR24320">
    <property type="entry name" value="RETINOL DEHYDROGENASE"/>
    <property type="match status" value="1"/>
</dbReference>
<dbReference type="PANTHER" id="PTHR24320:SF282">
    <property type="entry name" value="WW DOMAIN-CONTAINING OXIDOREDUCTASE"/>
    <property type="match status" value="1"/>
</dbReference>
<evidence type="ECO:0008006" key="6">
    <source>
        <dbReference type="Google" id="ProtNLM"/>
    </source>
</evidence>